<evidence type="ECO:0000256" key="1">
    <source>
        <dbReference type="ARBA" id="ARBA00022729"/>
    </source>
</evidence>
<dbReference type="InterPro" id="IPR055075">
    <property type="entry name" value="NOMO-like_N"/>
</dbReference>
<feature type="domain" description="NOMO-like N-terminal beta-sandwich" evidence="2">
    <location>
        <begin position="33"/>
        <end position="114"/>
    </location>
</feature>
<dbReference type="GO" id="GO:0005789">
    <property type="term" value="C:endoplasmic reticulum membrane"/>
    <property type="evidence" value="ECO:0007669"/>
    <property type="project" value="TreeGrafter"/>
</dbReference>
<dbReference type="PANTHER" id="PTHR23303:SF14">
    <property type="entry name" value="BOS COMPLEX SUBUNIT NOMO1-RELATED"/>
    <property type="match status" value="1"/>
</dbReference>
<keyword evidence="4" id="KW-1185">Reference proteome</keyword>
<keyword evidence="1" id="KW-0732">Signal</keyword>
<reference evidence="3" key="1">
    <citation type="submission" date="2014-01" db="EMBL/GenBank/DDBJ databases">
        <authorList>
            <person name="Aslett M."/>
        </authorList>
    </citation>
    <scope>NUCLEOTIDE SEQUENCE</scope>
</reference>
<dbReference type="PANTHER" id="PTHR23303">
    <property type="entry name" value="CARBOXYPEPTIDASE REGULATORY REGION-CONTAINING"/>
    <property type="match status" value="1"/>
</dbReference>
<sequence length="135" mass="15270">MAVGNSRLLNSAAGMLNLVLFGALNQNVYICSGFVRSSVLIDFSKVSVRLLTLQGNLKYQTRYSQTGGYYMIPVYEKGVYVLRVKAPEGWNFEPEGVELRIDGQADPCSKGERLDCFFYRLIWLKFSWSPSSLCF</sequence>
<reference evidence="3" key="2">
    <citation type="submission" date="2014-03" db="EMBL/GenBank/DDBJ databases">
        <title>The whipworm genome and dual-species transcriptomics of an intimate host-pathogen interaction.</title>
        <authorList>
            <person name="Foth B.J."/>
            <person name="Tsai I.J."/>
            <person name="Reid A.J."/>
            <person name="Bancroft A.J."/>
            <person name="Nichol S."/>
            <person name="Tracey A."/>
            <person name="Holroyd N."/>
            <person name="Cotton J.A."/>
            <person name="Stanley E.J."/>
            <person name="Zarowiecki M."/>
            <person name="Liu J.Z."/>
            <person name="Huckvale T."/>
            <person name="Cooper P.J."/>
            <person name="Grencis R.K."/>
            <person name="Berriman M."/>
        </authorList>
    </citation>
    <scope>NUCLEOTIDE SEQUENCE [LARGE SCALE GENOMIC DNA]</scope>
</reference>
<dbReference type="STRING" id="36087.A0A077ZLH6"/>
<protein>
    <recommendedName>
        <fullName evidence="2">NOMO-like N-terminal beta-sandwich domain-containing protein</fullName>
    </recommendedName>
</protein>
<dbReference type="SUPFAM" id="SSF49478">
    <property type="entry name" value="Cna protein B-type domain"/>
    <property type="match status" value="1"/>
</dbReference>
<accession>A0A077ZLH6</accession>
<evidence type="ECO:0000313" key="3">
    <source>
        <dbReference type="EMBL" id="CDW59510.1"/>
    </source>
</evidence>
<dbReference type="AlphaFoldDB" id="A0A077ZLH6"/>
<dbReference type="EMBL" id="HG806614">
    <property type="protein sequence ID" value="CDW59510.1"/>
    <property type="molecule type" value="Genomic_DNA"/>
</dbReference>
<dbReference type="OrthoDB" id="5871122at2759"/>
<dbReference type="InterPro" id="IPR051417">
    <property type="entry name" value="SDr/BOS_complex"/>
</dbReference>
<organism evidence="3 4">
    <name type="scientific">Trichuris trichiura</name>
    <name type="common">Whipworm</name>
    <name type="synonym">Trichocephalus trichiurus</name>
    <dbReference type="NCBI Taxonomy" id="36087"/>
    <lineage>
        <taxon>Eukaryota</taxon>
        <taxon>Metazoa</taxon>
        <taxon>Ecdysozoa</taxon>
        <taxon>Nematoda</taxon>
        <taxon>Enoplea</taxon>
        <taxon>Dorylaimia</taxon>
        <taxon>Trichinellida</taxon>
        <taxon>Trichuridae</taxon>
        <taxon>Trichuris</taxon>
    </lineage>
</organism>
<gene>
    <name evidence="3" type="ORF">TTRE_0000784501</name>
</gene>
<dbReference type="Pfam" id="PF22898">
    <property type="entry name" value="NOMO1-like_1st"/>
    <property type="match status" value="1"/>
</dbReference>
<proteinExistence type="predicted"/>
<evidence type="ECO:0000259" key="2">
    <source>
        <dbReference type="Pfam" id="PF22898"/>
    </source>
</evidence>
<dbReference type="Proteomes" id="UP000030665">
    <property type="component" value="Unassembled WGS sequence"/>
</dbReference>
<evidence type="ECO:0000313" key="4">
    <source>
        <dbReference type="Proteomes" id="UP000030665"/>
    </source>
</evidence>
<name>A0A077ZLH6_TRITR</name>